<dbReference type="EMBL" id="JAGETV010000034">
    <property type="protein sequence ID" value="MBO1928286.1"/>
    <property type="molecule type" value="Genomic_DNA"/>
</dbReference>
<dbReference type="Proteomes" id="UP000664835">
    <property type="component" value="Unassembled WGS sequence"/>
</dbReference>
<reference evidence="1 2" key="1">
    <citation type="submission" date="2021-03" db="EMBL/GenBank/DDBJ databases">
        <title>Thiomicrorhabdus sp.nov.,novel sulfur-oxidizing bacteria isolated from coastal sediment.</title>
        <authorList>
            <person name="Liu X."/>
        </authorList>
    </citation>
    <scope>NUCLEOTIDE SEQUENCE [LARGE SCALE GENOMIC DNA]</scope>
    <source>
        <strain evidence="1 2">6S2-11</strain>
    </source>
</reference>
<keyword evidence="2" id="KW-1185">Reference proteome</keyword>
<gene>
    <name evidence="1" type="ORF">J3998_11950</name>
</gene>
<sequence>MKNLIQKPVSILIQAFFATTLITGIAQAGGERDPLLASLIVDNLEISNQENNPTAWAASAWVGKDWHKLYLKSEGESVQGKTESENQLLYSRPIEKFWDLQLGLAYDTTPEANQTWAAIGLQGLAPYFFETNALLLANSDGLGIRLESEYEALFTQKLILTPSIALSAYSFDNEKMGKGSGLSNLNIGLRLRYEITRKFAPYIGLTYNQFFGTTADYVKAEGGKEQETSLVAGVRFWF</sequence>
<accession>A0ABS3Q7F1</accession>
<dbReference type="SUPFAM" id="SSF56935">
    <property type="entry name" value="Porins"/>
    <property type="match status" value="1"/>
</dbReference>
<evidence type="ECO:0000313" key="2">
    <source>
        <dbReference type="Proteomes" id="UP000664835"/>
    </source>
</evidence>
<proteinExistence type="predicted"/>
<protein>
    <submittedName>
        <fullName evidence="1">Copper resistance protein B</fullName>
    </submittedName>
</protein>
<name>A0ABS3Q7F1_9GAMM</name>
<comment type="caution">
    <text evidence="1">The sequence shown here is derived from an EMBL/GenBank/DDBJ whole genome shotgun (WGS) entry which is preliminary data.</text>
</comment>
<dbReference type="Pfam" id="PF05275">
    <property type="entry name" value="CopB"/>
    <property type="match status" value="1"/>
</dbReference>
<dbReference type="RefSeq" id="WP_208150901.1">
    <property type="nucleotide sequence ID" value="NZ_JAGETV010000034.1"/>
</dbReference>
<dbReference type="InterPro" id="IPR007939">
    <property type="entry name" value="Cu-R_B_prcur"/>
</dbReference>
<evidence type="ECO:0000313" key="1">
    <source>
        <dbReference type="EMBL" id="MBO1928286.1"/>
    </source>
</evidence>
<organism evidence="1 2">
    <name type="scientific">Thiomicrorhabdus marina</name>
    <dbReference type="NCBI Taxonomy" id="2818442"/>
    <lineage>
        <taxon>Bacteria</taxon>
        <taxon>Pseudomonadati</taxon>
        <taxon>Pseudomonadota</taxon>
        <taxon>Gammaproteobacteria</taxon>
        <taxon>Thiotrichales</taxon>
        <taxon>Piscirickettsiaceae</taxon>
        <taxon>Thiomicrorhabdus</taxon>
    </lineage>
</organism>